<evidence type="ECO:0000313" key="1">
    <source>
        <dbReference type="EMBL" id="QEC66490.1"/>
    </source>
</evidence>
<dbReference type="PANTHER" id="PTHR33361">
    <property type="entry name" value="GLR0591 PROTEIN"/>
    <property type="match status" value="1"/>
</dbReference>
<dbReference type="Pfam" id="PF05960">
    <property type="entry name" value="DUF885"/>
    <property type="match status" value="1"/>
</dbReference>
<accession>A0A5B8V526</accession>
<sequence length="584" mass="65949">MKQFISAVILFAAIIGCNSNTQPGAKADTDAAFQKLANDYLDGYFAARPLYAVSLGFHEGYDGKVPDYSKAALDAELSRLKGFDSQLNSIDTTGLSNQNFMDFRILRNAIKSEILNIEDEHIYTHNPMTYAGAIDVNTYVKRDFAPLEERLKYIISTERVIPALFAAAKTNLEDSLPKPFIETAIQIAEGNAGFLKGDLLTALKDVKNDTLIAVFKKVNDTAIKAYDNFVQWLTKEKLPKATNHYAIGKENYKKMLLYSEGITMEPEQILAIGMQELKKEQAEFNAAAKIINPNKKPVDVYHDLQNDHPTADSLIPVVKEHLESIRQFLIDHKICSIPSEVRVGVKETPQYARATSTASMDVAGPFEKKATESYYYVTPVNASWNAKQKEDWLHQFDYYTTDNVTIHEAYPGHYMQGLHLNASNATKIEKIFGSYAYVEGWAHYCEKMMVDEGFGGTDSVTAAKHRLAMSGDALLRICRLCNSVKIHCQGATIEEGTKFFMDNWYQGEKPSYQESLRGSFDPGYLFYTVGKLEIQKLRKDYQQQEGSNFSLQKFHDAMMDNGMPPVIMLREILLKDKSKWNEIL</sequence>
<dbReference type="InterPro" id="IPR010281">
    <property type="entry name" value="DUF885"/>
</dbReference>
<reference evidence="1 2" key="1">
    <citation type="journal article" date="2016" name="Int. J. Syst. Evol. Microbiol.">
        <title>Panacibacter ginsenosidivorans gen. nov., sp. nov., with ginsenoside converting activity isolated from soil of a ginseng field.</title>
        <authorList>
            <person name="Siddiqi M.Z."/>
            <person name="Muhammad Shafi S."/>
            <person name="Choi K.D."/>
            <person name="Im W.T."/>
        </authorList>
    </citation>
    <scope>NUCLEOTIDE SEQUENCE [LARGE SCALE GENOMIC DNA]</scope>
    <source>
        <strain evidence="1 2">Gsoil1550</strain>
    </source>
</reference>
<dbReference type="EMBL" id="CP042435">
    <property type="protein sequence ID" value="QEC66490.1"/>
    <property type="molecule type" value="Genomic_DNA"/>
</dbReference>
<gene>
    <name evidence="1" type="ORF">FRZ67_03975</name>
</gene>
<dbReference type="Proteomes" id="UP000321533">
    <property type="component" value="Chromosome"/>
</dbReference>
<dbReference type="OrthoDB" id="9760040at2"/>
<dbReference type="PANTHER" id="PTHR33361:SF15">
    <property type="entry name" value="DUF885 FAMILY LIPOPROTEIN"/>
    <property type="match status" value="1"/>
</dbReference>
<dbReference type="PROSITE" id="PS51257">
    <property type="entry name" value="PROKAR_LIPOPROTEIN"/>
    <property type="match status" value="1"/>
</dbReference>
<evidence type="ECO:0000313" key="2">
    <source>
        <dbReference type="Proteomes" id="UP000321533"/>
    </source>
</evidence>
<name>A0A5B8V526_9BACT</name>
<organism evidence="1 2">
    <name type="scientific">Panacibacter ginsenosidivorans</name>
    <dbReference type="NCBI Taxonomy" id="1813871"/>
    <lineage>
        <taxon>Bacteria</taxon>
        <taxon>Pseudomonadati</taxon>
        <taxon>Bacteroidota</taxon>
        <taxon>Chitinophagia</taxon>
        <taxon>Chitinophagales</taxon>
        <taxon>Chitinophagaceae</taxon>
        <taxon>Panacibacter</taxon>
    </lineage>
</organism>
<protein>
    <submittedName>
        <fullName evidence="1">DUF885 domain-containing protein</fullName>
    </submittedName>
</protein>
<dbReference type="KEGG" id="pgin:FRZ67_03975"/>
<keyword evidence="2" id="KW-1185">Reference proteome</keyword>
<dbReference type="RefSeq" id="WP_147188290.1">
    <property type="nucleotide sequence ID" value="NZ_CP042435.1"/>
</dbReference>
<dbReference type="AlphaFoldDB" id="A0A5B8V526"/>
<proteinExistence type="predicted"/>